<organism evidence="2">
    <name type="scientific">uncultured Armatimonadetes bacterium</name>
    <dbReference type="NCBI Taxonomy" id="157466"/>
    <lineage>
        <taxon>Bacteria</taxon>
        <taxon>Bacillati</taxon>
        <taxon>Armatimonadota</taxon>
        <taxon>environmental samples</taxon>
    </lineage>
</organism>
<name>A0A6J4I4Q8_9BACT</name>
<evidence type="ECO:0000259" key="1">
    <source>
        <dbReference type="Pfam" id="PF12680"/>
    </source>
</evidence>
<evidence type="ECO:0000313" key="2">
    <source>
        <dbReference type="EMBL" id="CAA9242604.1"/>
    </source>
</evidence>
<dbReference type="AlphaFoldDB" id="A0A6J4I4Q8"/>
<proteinExistence type="predicted"/>
<dbReference type="Pfam" id="PF12680">
    <property type="entry name" value="SnoaL_2"/>
    <property type="match status" value="1"/>
</dbReference>
<feature type="domain" description="SnoaL-like" evidence="1">
    <location>
        <begin position="11"/>
        <end position="111"/>
    </location>
</feature>
<dbReference type="EMBL" id="CADCTO010000197">
    <property type="protein sequence ID" value="CAA9242604.1"/>
    <property type="molecule type" value="Genomic_DNA"/>
</dbReference>
<dbReference type="InterPro" id="IPR032710">
    <property type="entry name" value="NTF2-like_dom_sf"/>
</dbReference>
<dbReference type="Gene3D" id="3.10.450.50">
    <property type="match status" value="1"/>
</dbReference>
<dbReference type="InterPro" id="IPR037401">
    <property type="entry name" value="SnoaL-like"/>
</dbReference>
<protein>
    <recommendedName>
        <fullName evidence="1">SnoaL-like domain-containing protein</fullName>
    </recommendedName>
</protein>
<dbReference type="SUPFAM" id="SSF54427">
    <property type="entry name" value="NTF2-like"/>
    <property type="match status" value="1"/>
</dbReference>
<accession>A0A6J4I4Q8</accession>
<sequence length="131" mass="14914">MAEDTAHRFVRALEALEAHHDLNDIVALFDERSDIGNVLHPESFHGPDGARRFWTTYRESFAEVRSTFRNRIVSADRAALEWNTRGTSTSGSPFSYDGVSVLEIEGDKITRFRAYFNPHALGRQMEPNSRS</sequence>
<gene>
    <name evidence="2" type="ORF">AVDCRST_MAG63-2510</name>
</gene>
<reference evidence="2" key="1">
    <citation type="submission" date="2020-02" db="EMBL/GenBank/DDBJ databases">
        <authorList>
            <person name="Meier V. D."/>
        </authorList>
    </citation>
    <scope>NUCLEOTIDE SEQUENCE</scope>
    <source>
        <strain evidence="2">AVDCRST_MAG63</strain>
    </source>
</reference>